<feature type="transmembrane region" description="Helical" evidence="1">
    <location>
        <begin position="7"/>
        <end position="29"/>
    </location>
</feature>
<reference evidence="2" key="1">
    <citation type="journal article" date="2021" name="Proc. Natl. Acad. Sci. U.S.A.">
        <title>A Catalog of Tens of Thousands of Viruses from Human Metagenomes Reveals Hidden Associations with Chronic Diseases.</title>
        <authorList>
            <person name="Tisza M.J."/>
            <person name="Buck C.B."/>
        </authorList>
    </citation>
    <scope>NUCLEOTIDE SEQUENCE</scope>
    <source>
        <strain evidence="2">Ct1yA16</strain>
    </source>
</reference>
<keyword evidence="1" id="KW-0812">Transmembrane</keyword>
<sequence>MSMYLSICILCSIISSYRLLFFIFSSSFFTSSISLSSFLI</sequence>
<keyword evidence="1" id="KW-0472">Membrane</keyword>
<protein>
    <submittedName>
        <fullName evidence="2">Uncharacterized protein</fullName>
    </submittedName>
</protein>
<keyword evidence="1" id="KW-1133">Transmembrane helix</keyword>
<dbReference type="EMBL" id="BK032816">
    <property type="protein sequence ID" value="DAF61762.1"/>
    <property type="molecule type" value="Genomic_DNA"/>
</dbReference>
<name>A0A8S5TG69_9CAUD</name>
<evidence type="ECO:0000256" key="1">
    <source>
        <dbReference type="SAM" id="Phobius"/>
    </source>
</evidence>
<organism evidence="2">
    <name type="scientific">Siphoviridae sp. ct1yA16</name>
    <dbReference type="NCBI Taxonomy" id="2827767"/>
    <lineage>
        <taxon>Viruses</taxon>
        <taxon>Duplodnaviria</taxon>
        <taxon>Heunggongvirae</taxon>
        <taxon>Uroviricota</taxon>
        <taxon>Caudoviricetes</taxon>
    </lineage>
</organism>
<evidence type="ECO:0000313" key="2">
    <source>
        <dbReference type="EMBL" id="DAF61762.1"/>
    </source>
</evidence>
<proteinExistence type="predicted"/>
<accession>A0A8S5TG69</accession>